<dbReference type="InterPro" id="IPR038522">
    <property type="entry name" value="T4/T6SS_DotU_sf"/>
</dbReference>
<dbReference type="NCBIfam" id="TIGR03349">
    <property type="entry name" value="IV_VI_DotU"/>
    <property type="match status" value="1"/>
</dbReference>
<dbReference type="PANTHER" id="PTHR38033:SF1">
    <property type="entry name" value="DOTU FAMILY TYPE IV_VI SECRETION SYSTEM PROTEIN"/>
    <property type="match status" value="1"/>
</dbReference>
<dbReference type="Proteomes" id="UP000043316">
    <property type="component" value="Unassembled WGS sequence"/>
</dbReference>
<keyword evidence="1" id="KW-0812">Transmembrane</keyword>
<dbReference type="InterPro" id="IPR017732">
    <property type="entry name" value="T4/T6SS_DotU"/>
</dbReference>
<evidence type="ECO:0000313" key="4">
    <source>
        <dbReference type="Proteomes" id="UP000043316"/>
    </source>
</evidence>
<dbReference type="EMBL" id="CWJI01000018">
    <property type="protein sequence ID" value="CRY56861.1"/>
    <property type="molecule type" value="Genomic_DNA"/>
</dbReference>
<gene>
    <name evidence="3" type="ORF">ERS008476_03908</name>
</gene>
<dbReference type="AlphaFoldDB" id="A0A0H5MID7"/>
<accession>A0A0H5MID7</accession>
<keyword evidence="1" id="KW-0472">Membrane</keyword>
<feature type="domain" description="Type IV / VI secretion system DotU" evidence="2">
    <location>
        <begin position="8"/>
        <end position="214"/>
    </location>
</feature>
<dbReference type="RefSeq" id="WP_053010299.1">
    <property type="nucleotide sequence ID" value="NZ_CWJI01000018.1"/>
</dbReference>
<dbReference type="Pfam" id="PF09850">
    <property type="entry name" value="DotU"/>
    <property type="match status" value="1"/>
</dbReference>
<evidence type="ECO:0000259" key="2">
    <source>
        <dbReference type="Pfam" id="PF09850"/>
    </source>
</evidence>
<protein>
    <submittedName>
        <fullName evidence="3">Membrane protein</fullName>
    </submittedName>
</protein>
<proteinExistence type="predicted"/>
<dbReference type="NCBIfam" id="NF038239">
    <property type="entry name" value="T6SS_TssL_short"/>
    <property type="match status" value="1"/>
</dbReference>
<feature type="transmembrane region" description="Helical" evidence="1">
    <location>
        <begin position="194"/>
        <end position="212"/>
    </location>
</feature>
<name>A0A0H5MID7_YERIN</name>
<dbReference type="PANTHER" id="PTHR38033">
    <property type="entry name" value="MEMBRANE PROTEIN-RELATED"/>
    <property type="match status" value="1"/>
</dbReference>
<evidence type="ECO:0000313" key="3">
    <source>
        <dbReference type="EMBL" id="CRY56861.1"/>
    </source>
</evidence>
<sequence length="229" mass="25730">MRQEIDIDQLMTETWLTVTLLRHGAVTPDGNALYQNCLKQVENVREALKKAGYDDASIDHISYAQCALLDETVMSRKSVGTDDSGAISADEGQRAWRTAPLQARFFGSLHAGEAIWDRIAEVLRQPAPTAAVLTCYHRVLSLGFQGLYSVKTVSQTQRDETLKALNERVSPPDIGLSLIVNKTGRRRYSLLRSVWFWVIFAIVLTAGVWWGGHHWLQTLLSAQMPELRH</sequence>
<dbReference type="Gene3D" id="1.25.40.590">
    <property type="entry name" value="Type IV / VI secretion system, DotU"/>
    <property type="match status" value="1"/>
</dbReference>
<organism evidence="3 4">
    <name type="scientific">Yersinia intermedia</name>
    <dbReference type="NCBI Taxonomy" id="631"/>
    <lineage>
        <taxon>Bacteria</taxon>
        <taxon>Pseudomonadati</taxon>
        <taxon>Pseudomonadota</taxon>
        <taxon>Gammaproteobacteria</taxon>
        <taxon>Enterobacterales</taxon>
        <taxon>Yersiniaceae</taxon>
        <taxon>Yersinia</taxon>
    </lineage>
</organism>
<keyword evidence="1" id="KW-1133">Transmembrane helix</keyword>
<reference evidence="4" key="1">
    <citation type="submission" date="2015-03" db="EMBL/GenBank/DDBJ databases">
        <authorList>
            <consortium name="Pathogen Informatics"/>
        </authorList>
    </citation>
    <scope>NUCLEOTIDE SEQUENCE [LARGE SCALE GENOMIC DNA]</scope>
    <source>
        <strain evidence="4">R148</strain>
    </source>
</reference>
<evidence type="ECO:0000256" key="1">
    <source>
        <dbReference type="SAM" id="Phobius"/>
    </source>
</evidence>